<name>A0A9D4V4N5_ADICA</name>
<keyword evidence="2 5" id="KW-0732">Signal</keyword>
<gene>
    <name evidence="7" type="ORF">GOP47_0004953</name>
</gene>
<dbReference type="PANTHER" id="PTHR31673:SF3">
    <property type="entry name" value="COBRA-LIKE PROTEIN 4"/>
    <property type="match status" value="1"/>
</dbReference>
<reference evidence="7 8" key="1">
    <citation type="submission" date="2021-01" db="EMBL/GenBank/DDBJ databases">
        <title>Adiantum capillus-veneris genome.</title>
        <authorList>
            <person name="Fang Y."/>
            <person name="Liao Q."/>
        </authorList>
    </citation>
    <scope>NUCLEOTIDE SEQUENCE [LARGE SCALE GENOMIC DNA]</scope>
    <source>
        <strain evidence="7">H3</strain>
        <tissue evidence="7">Leaf</tissue>
    </source>
</reference>
<comment type="similarity">
    <text evidence="1 4">Belongs to the COBRA family.</text>
</comment>
<evidence type="ECO:0000313" key="8">
    <source>
        <dbReference type="Proteomes" id="UP000886520"/>
    </source>
</evidence>
<evidence type="ECO:0000313" key="7">
    <source>
        <dbReference type="EMBL" id="KAI5079474.1"/>
    </source>
</evidence>
<keyword evidence="3" id="KW-0325">Glycoprotein</keyword>
<evidence type="ECO:0000256" key="4">
    <source>
        <dbReference type="PIRNR" id="PIRNR038122"/>
    </source>
</evidence>
<dbReference type="OrthoDB" id="2012261at2759"/>
<evidence type="ECO:0000256" key="2">
    <source>
        <dbReference type="ARBA" id="ARBA00022729"/>
    </source>
</evidence>
<dbReference type="PIRSF" id="PIRSF038122">
    <property type="entry name" value="COBRA"/>
    <property type="match status" value="1"/>
</dbReference>
<evidence type="ECO:0000259" key="6">
    <source>
        <dbReference type="Pfam" id="PF25079"/>
    </source>
</evidence>
<dbReference type="Pfam" id="PF25079">
    <property type="entry name" value="COB_C"/>
    <property type="match status" value="1"/>
</dbReference>
<organism evidence="7 8">
    <name type="scientific">Adiantum capillus-veneris</name>
    <name type="common">Maidenhair fern</name>
    <dbReference type="NCBI Taxonomy" id="13818"/>
    <lineage>
        <taxon>Eukaryota</taxon>
        <taxon>Viridiplantae</taxon>
        <taxon>Streptophyta</taxon>
        <taxon>Embryophyta</taxon>
        <taxon>Tracheophyta</taxon>
        <taxon>Polypodiopsida</taxon>
        <taxon>Polypodiidae</taxon>
        <taxon>Polypodiales</taxon>
        <taxon>Pteridineae</taxon>
        <taxon>Pteridaceae</taxon>
        <taxon>Vittarioideae</taxon>
        <taxon>Adiantum</taxon>
    </lineage>
</organism>
<dbReference type="EMBL" id="JABFUD020000005">
    <property type="protein sequence ID" value="KAI5079474.1"/>
    <property type="molecule type" value="Genomic_DNA"/>
</dbReference>
<dbReference type="AlphaFoldDB" id="A0A9D4V4N5"/>
<accession>A0A9D4V4N5</accession>
<dbReference type="GO" id="GO:0005886">
    <property type="term" value="C:plasma membrane"/>
    <property type="evidence" value="ECO:0007669"/>
    <property type="project" value="TreeGrafter"/>
</dbReference>
<evidence type="ECO:0000256" key="3">
    <source>
        <dbReference type="ARBA" id="ARBA00023180"/>
    </source>
</evidence>
<evidence type="ECO:0000256" key="5">
    <source>
        <dbReference type="SAM" id="SignalP"/>
    </source>
</evidence>
<comment type="caution">
    <text evidence="7">The sequence shown here is derived from an EMBL/GenBank/DDBJ whole genome shotgun (WGS) entry which is preliminary data.</text>
</comment>
<dbReference type="InterPro" id="IPR056900">
    <property type="entry name" value="COB_C"/>
</dbReference>
<dbReference type="GO" id="GO:0010215">
    <property type="term" value="P:cellulose microfibril organization"/>
    <property type="evidence" value="ECO:0007669"/>
    <property type="project" value="InterPro"/>
</dbReference>
<keyword evidence="8" id="KW-1185">Reference proteome</keyword>
<dbReference type="PANTHER" id="PTHR31673">
    <property type="entry name" value="PROTEIN COBRA"/>
    <property type="match status" value="1"/>
</dbReference>
<protein>
    <recommendedName>
        <fullName evidence="4">COBRA-like protein</fullName>
    </recommendedName>
</protein>
<feature type="signal peptide" evidence="5">
    <location>
        <begin position="1"/>
        <end position="39"/>
    </location>
</feature>
<feature type="chain" id="PRO_5039271582" description="COBRA-like protein" evidence="5">
    <location>
        <begin position="40"/>
        <end position="458"/>
    </location>
</feature>
<dbReference type="Pfam" id="PF04833">
    <property type="entry name" value="COBRA"/>
    <property type="match status" value="1"/>
</dbReference>
<proteinExistence type="inferred from homology"/>
<dbReference type="Proteomes" id="UP000886520">
    <property type="component" value="Chromosome 5"/>
</dbReference>
<dbReference type="GO" id="GO:0052324">
    <property type="term" value="P:plant-type cell wall cellulose biosynthetic process"/>
    <property type="evidence" value="ECO:0007669"/>
    <property type="project" value="TreeGrafter"/>
</dbReference>
<sequence length="458" mass="50877">MPITGSTMPPCGAPFSHYATLLPLLFALFPAFLLAPSYGYDVLDPNGNITIKWDVTSWTGDGYVATVTMYNYQQYRHVESPGWILGWRWQRKEVIWSMVGAQATLQGDCSKFHSAVPHCCLRNPSIVDLLPGVPYNSQVANCCRGGVLTSWGQDPANAVSSFQISVGLSGNTNTSVKVPKNFTLQTPGPGYSCGPAKTVKPTLFNSGDGRRKTQALMTWSLVCTYSEVMAHRAQPCCVSFSSFYNETIVPCPACACGCENKDTCYETAPLKTVTSGSNTGVTPQAILPKIHCTKDMCPVRLHWHVKQNYKDYWRVKLTISNRNYAQNYSQWNAVVQHPNFDNLTEVFSFTYKSLNPYGDAINDTAMLWGIKYYNDLLMQAGEEGNVQSEILFQKDRNTFSFTEGWAFPLKVYFNGDSCVLPSPDAYPRLPNGARPVKVETSMVVLLSLMVAAFLGFLW</sequence>
<evidence type="ECO:0000256" key="1">
    <source>
        <dbReference type="ARBA" id="ARBA00005507"/>
    </source>
</evidence>
<dbReference type="InterPro" id="IPR006918">
    <property type="entry name" value="COBRA_pln"/>
</dbReference>
<feature type="domain" description="COBRA C-terminal" evidence="6">
    <location>
        <begin position="236"/>
        <end position="427"/>
    </location>
</feature>